<dbReference type="SMART" id="SM00710">
    <property type="entry name" value="PbH1"/>
    <property type="match status" value="3"/>
</dbReference>
<dbReference type="Gene3D" id="2.160.20.10">
    <property type="entry name" value="Single-stranded right-handed beta-helix, Pectin lyase-like"/>
    <property type="match status" value="1"/>
</dbReference>
<evidence type="ECO:0000313" key="2">
    <source>
        <dbReference type="Proteomes" id="UP000323884"/>
    </source>
</evidence>
<organism evidence="1 2">
    <name type="scientific">Chryseobacterium panacisoli</name>
    <dbReference type="NCBI Taxonomy" id="1807141"/>
    <lineage>
        <taxon>Bacteria</taxon>
        <taxon>Pseudomonadati</taxon>
        <taxon>Bacteroidota</taxon>
        <taxon>Flavobacteriia</taxon>
        <taxon>Flavobacteriales</taxon>
        <taxon>Weeksellaceae</taxon>
        <taxon>Chryseobacterium group</taxon>
        <taxon>Chryseobacterium</taxon>
    </lineage>
</organism>
<evidence type="ECO:0000313" key="1">
    <source>
        <dbReference type="EMBL" id="TZF92414.1"/>
    </source>
</evidence>
<dbReference type="InterPro" id="IPR006626">
    <property type="entry name" value="PbH1"/>
</dbReference>
<dbReference type="EMBL" id="VTRU01000009">
    <property type="protein sequence ID" value="TZF92414.1"/>
    <property type="molecule type" value="Genomic_DNA"/>
</dbReference>
<keyword evidence="2" id="KW-1185">Reference proteome</keyword>
<dbReference type="InterPro" id="IPR012334">
    <property type="entry name" value="Pectin_lyas_fold"/>
</dbReference>
<name>A0A5D8ZIF1_9FLAO</name>
<gene>
    <name evidence="1" type="ORF">FW781_22030</name>
</gene>
<dbReference type="AlphaFoldDB" id="A0A5D8ZIF1"/>
<protein>
    <submittedName>
        <fullName evidence="1">Uncharacterized protein</fullName>
    </submittedName>
</protein>
<proteinExistence type="predicted"/>
<reference evidence="1 2" key="1">
    <citation type="submission" date="2019-08" db="EMBL/GenBank/DDBJ databases">
        <title>Draft genome sequence of Chryseobacterium sp. Gsoil 183.</title>
        <authorList>
            <person name="Im W.-T."/>
        </authorList>
    </citation>
    <scope>NUCLEOTIDE SEQUENCE [LARGE SCALE GENOMIC DNA]</scope>
    <source>
        <strain evidence="1 2">Gsoil 183</strain>
    </source>
</reference>
<comment type="caution">
    <text evidence="1">The sequence shown here is derived from an EMBL/GenBank/DDBJ whole genome shotgun (WGS) entry which is preliminary data.</text>
</comment>
<dbReference type="InterPro" id="IPR011050">
    <property type="entry name" value="Pectin_lyase_fold/virulence"/>
</dbReference>
<dbReference type="OrthoDB" id="253409at2"/>
<dbReference type="SUPFAM" id="SSF51126">
    <property type="entry name" value="Pectin lyase-like"/>
    <property type="match status" value="1"/>
</dbReference>
<dbReference type="Proteomes" id="UP000323884">
    <property type="component" value="Unassembled WGS sequence"/>
</dbReference>
<sequence length="368" mass="40994">MRSLLIFLLIVNLSCAQGKFSYKDVPDTYIKKAEVTSSFNSLKTKSFEVVKLLPNNYKKDGSEDYTVYVQKAINENATVLLPNFPVLINDKGLQLKDNSTLLFDDKSQLKLKASNNQGYAMIDITGKKNVSIYNPNIIGDRSVHMGKTGEWGMGINIKDAVNIKIYNPVIKDCWGDGIYIGGNGFSNNISVIGGLIDNNRRNGISVISGDNILLQNLVVSNTNGANPKTGIDIEPNTPDNKKVNISLKSIVTYNNEVSGLAFYLARLRGDSDANNVNVVIENYKDFYSKSGISYSNQKNDSKKKLMGNIVFSGIDLKYNKVPFNFLYKNSSLDNINLKVTDFKSDHKDNKGIVTDLQKFSQQKIKYNQ</sequence>
<accession>A0A5D8ZIF1</accession>
<dbReference type="RefSeq" id="WP_149389389.1">
    <property type="nucleotide sequence ID" value="NZ_VTRU01000009.1"/>
</dbReference>